<proteinExistence type="predicted"/>
<reference evidence="1" key="1">
    <citation type="journal article" date="2014" name="Front. Microbiol.">
        <title>High frequency of phylogenetically diverse reductive dehalogenase-homologous genes in deep subseafloor sedimentary metagenomes.</title>
        <authorList>
            <person name="Kawai M."/>
            <person name="Futagami T."/>
            <person name="Toyoda A."/>
            <person name="Takaki Y."/>
            <person name="Nishi S."/>
            <person name="Hori S."/>
            <person name="Arai W."/>
            <person name="Tsubouchi T."/>
            <person name="Morono Y."/>
            <person name="Uchiyama I."/>
            <person name="Ito T."/>
            <person name="Fujiyama A."/>
            <person name="Inagaki F."/>
            <person name="Takami H."/>
        </authorList>
    </citation>
    <scope>NUCLEOTIDE SEQUENCE</scope>
    <source>
        <strain evidence="1">Expedition CK06-06</strain>
    </source>
</reference>
<gene>
    <name evidence="1" type="ORF">S01H4_10588</name>
</gene>
<accession>X1A050</accession>
<dbReference type="EMBL" id="BART01004085">
    <property type="protein sequence ID" value="GAG66098.1"/>
    <property type="molecule type" value="Genomic_DNA"/>
</dbReference>
<evidence type="ECO:0000313" key="1">
    <source>
        <dbReference type="EMBL" id="GAG66098.1"/>
    </source>
</evidence>
<name>X1A050_9ZZZZ</name>
<dbReference type="AlphaFoldDB" id="X1A050"/>
<sequence length="67" mass="7670">MKEIRYSVQDTILACRQAWQGGFDKAIAEVLSIVNQTRLENFNLETTQQIEKGVKELALSQSQQKNE</sequence>
<comment type="caution">
    <text evidence="1">The sequence shown here is derived from an EMBL/GenBank/DDBJ whole genome shotgun (WGS) entry which is preliminary data.</text>
</comment>
<protein>
    <submittedName>
        <fullName evidence="1">Uncharacterized protein</fullName>
    </submittedName>
</protein>
<organism evidence="1">
    <name type="scientific">marine sediment metagenome</name>
    <dbReference type="NCBI Taxonomy" id="412755"/>
    <lineage>
        <taxon>unclassified sequences</taxon>
        <taxon>metagenomes</taxon>
        <taxon>ecological metagenomes</taxon>
    </lineage>
</organism>